<name>A0A2V4MQS7_9RHOB</name>
<dbReference type="AlphaFoldDB" id="A0A2V4MQS7"/>
<comment type="similarity">
    <text evidence="1">Belongs to the leucine-binding protein family.</text>
</comment>
<evidence type="ECO:0000259" key="6">
    <source>
        <dbReference type="Pfam" id="PF13458"/>
    </source>
</evidence>
<evidence type="ECO:0000256" key="3">
    <source>
        <dbReference type="ARBA" id="ARBA00022729"/>
    </source>
</evidence>
<evidence type="ECO:0000256" key="1">
    <source>
        <dbReference type="ARBA" id="ARBA00010062"/>
    </source>
</evidence>
<feature type="signal peptide" evidence="5">
    <location>
        <begin position="1"/>
        <end position="27"/>
    </location>
</feature>
<keyword evidence="4" id="KW-0029">Amino-acid transport</keyword>
<dbReference type="PRINTS" id="PR00337">
    <property type="entry name" value="LEUILEVALBP"/>
</dbReference>
<organism evidence="7 8">
    <name type="scientific">Litorivita pollutaquae</name>
    <dbReference type="NCBI Taxonomy" id="2200892"/>
    <lineage>
        <taxon>Bacteria</taxon>
        <taxon>Pseudomonadati</taxon>
        <taxon>Pseudomonadota</taxon>
        <taxon>Alphaproteobacteria</taxon>
        <taxon>Rhodobacterales</taxon>
        <taxon>Paracoccaceae</taxon>
        <taxon>Litorivita</taxon>
    </lineage>
</organism>
<dbReference type="InterPro" id="IPR028081">
    <property type="entry name" value="Leu-bd"/>
</dbReference>
<sequence length="418" mass="43974">MKIRSMLLQSAAVAGALGVSFTLGATAANAQSSVQIPDGTSVTIPSNATCDMDADAAGVSDDTIKLGAFTPLTGPVAGPGIGAVEGQEYVFDKVNAAGGVNGRKIKFSALDDQYSAAYAQQQVRRLVEREKIFAISGGIGTPNFVAVLPYIEKNQIPAIGMYAPAADKVGTMKNPHVYMIWPNFVSEFNVIADYVARTDSDASIALLMQSGDIGNDALKGMETALERHGRKIDNVLRTEATTTDYLPIAQELKEIGADWVFMVVQPTGIGQAIGSMAKIGYNPKVATQSDATDETFISAFPEEAEGISTPTKVAALTSDDPKVRAFVEDFTAVTGKAPSMWNTVGFAQAMVTIEALQGAPALTHDCLELALQHMQGFETGVLPPVTFSPDNRQGTNAVGIARIDDGVVIQVSAPVPVQ</sequence>
<evidence type="ECO:0000313" key="8">
    <source>
        <dbReference type="Proteomes" id="UP000248012"/>
    </source>
</evidence>
<accession>A0A2V4MQS7</accession>
<keyword evidence="2" id="KW-0813">Transport</keyword>
<dbReference type="InterPro" id="IPR028082">
    <property type="entry name" value="Peripla_BP_I"/>
</dbReference>
<evidence type="ECO:0000313" key="7">
    <source>
        <dbReference type="EMBL" id="PYC49121.1"/>
    </source>
</evidence>
<feature type="chain" id="PRO_5015984872" description="Leucine-binding protein domain-containing protein" evidence="5">
    <location>
        <begin position="28"/>
        <end position="418"/>
    </location>
</feature>
<dbReference type="InterPro" id="IPR000709">
    <property type="entry name" value="Leu_Ile_Val-bd"/>
</dbReference>
<gene>
    <name evidence="7" type="ORF">DI396_03475</name>
</gene>
<evidence type="ECO:0000256" key="5">
    <source>
        <dbReference type="SAM" id="SignalP"/>
    </source>
</evidence>
<evidence type="ECO:0000256" key="4">
    <source>
        <dbReference type="ARBA" id="ARBA00022970"/>
    </source>
</evidence>
<proteinExistence type="inferred from homology"/>
<dbReference type="RefSeq" id="WP_110794697.1">
    <property type="nucleotide sequence ID" value="NZ_KZ826481.1"/>
</dbReference>
<dbReference type="Pfam" id="PF13458">
    <property type="entry name" value="Peripla_BP_6"/>
    <property type="match status" value="1"/>
</dbReference>
<keyword evidence="3 5" id="KW-0732">Signal</keyword>
<dbReference type="OrthoDB" id="9147078at2"/>
<dbReference type="Gene3D" id="3.40.50.2300">
    <property type="match status" value="2"/>
</dbReference>
<comment type="caution">
    <text evidence="7">The sequence shown here is derived from an EMBL/GenBank/DDBJ whole genome shotgun (WGS) entry which is preliminary data.</text>
</comment>
<dbReference type="SUPFAM" id="SSF53822">
    <property type="entry name" value="Periplasmic binding protein-like I"/>
    <property type="match status" value="1"/>
</dbReference>
<dbReference type="GO" id="GO:0006865">
    <property type="term" value="P:amino acid transport"/>
    <property type="evidence" value="ECO:0007669"/>
    <property type="project" value="UniProtKB-KW"/>
</dbReference>
<dbReference type="EMBL" id="QFVT01000002">
    <property type="protein sequence ID" value="PYC49121.1"/>
    <property type="molecule type" value="Genomic_DNA"/>
</dbReference>
<dbReference type="CDD" id="cd06343">
    <property type="entry name" value="PBP1_ABC_ligand_binding-like"/>
    <property type="match status" value="1"/>
</dbReference>
<dbReference type="Proteomes" id="UP000248012">
    <property type="component" value="Unassembled WGS sequence"/>
</dbReference>
<protein>
    <recommendedName>
        <fullName evidence="6">Leucine-binding protein domain-containing protein</fullName>
    </recommendedName>
</protein>
<feature type="domain" description="Leucine-binding protein" evidence="6">
    <location>
        <begin position="63"/>
        <end position="406"/>
    </location>
</feature>
<reference evidence="7 8" key="1">
    <citation type="submission" date="2018-05" db="EMBL/GenBank/DDBJ databases">
        <title>Oceanovita maritima gen. nov., sp. nov., a marine bacterium in the family Rhodobacteraceae isolated from surface seawater of Lundu port Xiamen, China.</title>
        <authorList>
            <person name="Hetharua B.H."/>
            <person name="Min D."/>
            <person name="Liao H."/>
            <person name="Tian Y."/>
        </authorList>
    </citation>
    <scope>NUCLEOTIDE SEQUENCE [LARGE SCALE GENOMIC DNA]</scope>
    <source>
        <strain evidence="7 8">FSX-11</strain>
    </source>
</reference>
<dbReference type="PANTHER" id="PTHR47235:SF1">
    <property type="entry name" value="BLR6548 PROTEIN"/>
    <property type="match status" value="1"/>
</dbReference>
<evidence type="ECO:0000256" key="2">
    <source>
        <dbReference type="ARBA" id="ARBA00022448"/>
    </source>
</evidence>
<dbReference type="PANTHER" id="PTHR47235">
    <property type="entry name" value="BLR6548 PROTEIN"/>
    <property type="match status" value="1"/>
</dbReference>
<keyword evidence="8" id="KW-1185">Reference proteome</keyword>